<dbReference type="EMBL" id="CM046113">
    <property type="protein sequence ID" value="KAI8420807.1"/>
    <property type="molecule type" value="Genomic_DNA"/>
</dbReference>
<evidence type="ECO:0000313" key="2">
    <source>
        <dbReference type="Proteomes" id="UP001064048"/>
    </source>
</evidence>
<keyword evidence="2" id="KW-1185">Reference proteome</keyword>
<evidence type="ECO:0000313" key="1">
    <source>
        <dbReference type="EMBL" id="KAI8420807.1"/>
    </source>
</evidence>
<gene>
    <name evidence="1" type="ORF">MSG28_008012</name>
</gene>
<reference evidence="1 2" key="1">
    <citation type="journal article" date="2022" name="Genome Biol. Evol.">
        <title>The Spruce Budworm Genome: Reconstructing the Evolutionary History of Antifreeze Proteins.</title>
        <authorList>
            <person name="Beliveau C."/>
            <person name="Gagne P."/>
            <person name="Picq S."/>
            <person name="Vernygora O."/>
            <person name="Keeling C.I."/>
            <person name="Pinkney K."/>
            <person name="Doucet D."/>
            <person name="Wen F."/>
            <person name="Johnston J.S."/>
            <person name="Maaroufi H."/>
            <person name="Boyle B."/>
            <person name="Laroche J."/>
            <person name="Dewar K."/>
            <person name="Juretic N."/>
            <person name="Blackburn G."/>
            <person name="Nisole A."/>
            <person name="Brunet B."/>
            <person name="Brandao M."/>
            <person name="Lumley L."/>
            <person name="Duan J."/>
            <person name="Quan G."/>
            <person name="Lucarotti C.J."/>
            <person name="Roe A.D."/>
            <person name="Sperling F.A.H."/>
            <person name="Levesque R.C."/>
            <person name="Cusson M."/>
        </authorList>
    </citation>
    <scope>NUCLEOTIDE SEQUENCE [LARGE SCALE GENOMIC DNA]</scope>
    <source>
        <strain evidence="1">Glfc:IPQL:Cfum</strain>
    </source>
</reference>
<organism evidence="1 2">
    <name type="scientific">Choristoneura fumiferana</name>
    <name type="common">Spruce budworm moth</name>
    <name type="synonym">Archips fumiferana</name>
    <dbReference type="NCBI Taxonomy" id="7141"/>
    <lineage>
        <taxon>Eukaryota</taxon>
        <taxon>Metazoa</taxon>
        <taxon>Ecdysozoa</taxon>
        <taxon>Arthropoda</taxon>
        <taxon>Hexapoda</taxon>
        <taxon>Insecta</taxon>
        <taxon>Pterygota</taxon>
        <taxon>Neoptera</taxon>
        <taxon>Endopterygota</taxon>
        <taxon>Lepidoptera</taxon>
        <taxon>Glossata</taxon>
        <taxon>Ditrysia</taxon>
        <taxon>Tortricoidea</taxon>
        <taxon>Tortricidae</taxon>
        <taxon>Tortricinae</taxon>
        <taxon>Choristoneura</taxon>
    </lineage>
</organism>
<accession>A0ACC0J9R5</accession>
<comment type="caution">
    <text evidence="1">The sequence shown here is derived from an EMBL/GenBank/DDBJ whole genome shotgun (WGS) entry which is preliminary data.</text>
</comment>
<name>A0ACC0J9R5_CHOFU</name>
<dbReference type="Proteomes" id="UP001064048">
    <property type="component" value="Chromosome 13"/>
</dbReference>
<proteinExistence type="predicted"/>
<sequence length="150" mass="16723">MLKFVIVVFTILAIAAATNYKYLGNGMEYDTTPNEISPMPYYYRDGYKGRPLKLETSPSYLALVEPENPKPELHAIACVKLALSFLIKNFSALILGSAAALSICKLTSLCSQGATLLQLKREIRSLATPQRIKRATEFVEKAIRKYNAMQ</sequence>
<protein>
    <submittedName>
        <fullName evidence="1">Uncharacterized protein</fullName>
    </submittedName>
</protein>